<dbReference type="InterPro" id="IPR001638">
    <property type="entry name" value="Solute-binding_3/MltF_N"/>
</dbReference>
<dbReference type="Gene3D" id="3.40.190.10">
    <property type="entry name" value="Periplasmic binding protein-like II"/>
    <property type="match status" value="2"/>
</dbReference>
<dbReference type="PROSITE" id="PS01039">
    <property type="entry name" value="SBP_BACTERIAL_3"/>
    <property type="match status" value="1"/>
</dbReference>
<dbReference type="Proteomes" id="UP000297948">
    <property type="component" value="Unassembled WGS sequence"/>
</dbReference>
<organism evidence="7 8">
    <name type="scientific">Streptomyces palmae</name>
    <dbReference type="NCBI Taxonomy" id="1701085"/>
    <lineage>
        <taxon>Bacteria</taxon>
        <taxon>Bacillati</taxon>
        <taxon>Actinomycetota</taxon>
        <taxon>Actinomycetes</taxon>
        <taxon>Kitasatosporales</taxon>
        <taxon>Streptomycetaceae</taxon>
        <taxon>Streptomyces</taxon>
    </lineage>
</organism>
<feature type="region of interest" description="Disordered" evidence="5">
    <location>
        <begin position="109"/>
        <end position="180"/>
    </location>
</feature>
<dbReference type="Pfam" id="PF00497">
    <property type="entry name" value="SBP_bac_3"/>
    <property type="match status" value="1"/>
</dbReference>
<gene>
    <name evidence="7" type="ORF">E4099_17555</name>
</gene>
<sequence>MHHRLSALHWRGDLLRLRGHARIEGVTPLDTRTELVLRPRDTERPEVRLPVTVFSDPELPKEQAAAGFVVDVDPAAADRGRPLGAGVWEVWLEVRAQGVGRIVRYGRHRASGRATTAPRRLLPTGDGSADDKGNSGGRGQPEPGATDGTTASPSGGEPSGGKKITIGVKTDQPGLGFRTPEGRYKGFDIDVATYIAKALGHAPGDIEWTAVPSSQREAALRNGEVDLVVATYTRNEERAKRVDFAGPYLRAHQGLLLPADGPSVRLPEDLDGKRVCAVTGSTAGLNLRTRFAPAAQLQERATYTQCLDDLTAGSVDAVSSDDAILAGYAADRPSEFKLADLKLTDELYYVGLPKGSALKGKVQQSLKKMVSDGSWNKSLRQNLPLLQGEAPPL</sequence>
<evidence type="ECO:0000313" key="8">
    <source>
        <dbReference type="Proteomes" id="UP000297948"/>
    </source>
</evidence>
<keyword evidence="3" id="KW-0732">Signal</keyword>
<keyword evidence="2" id="KW-0813">Transport</keyword>
<accession>A0A4Z0H7R8</accession>
<dbReference type="EMBL" id="SRID01000157">
    <property type="protein sequence ID" value="TGB07108.1"/>
    <property type="molecule type" value="Genomic_DNA"/>
</dbReference>
<name>A0A4Z0H7R8_9ACTN</name>
<dbReference type="SUPFAM" id="SSF53850">
    <property type="entry name" value="Periplasmic binding protein-like II"/>
    <property type="match status" value="1"/>
</dbReference>
<evidence type="ECO:0000256" key="1">
    <source>
        <dbReference type="ARBA" id="ARBA00010333"/>
    </source>
</evidence>
<evidence type="ECO:0000256" key="4">
    <source>
        <dbReference type="RuleBase" id="RU003744"/>
    </source>
</evidence>
<dbReference type="SMART" id="SM00062">
    <property type="entry name" value="PBPb"/>
    <property type="match status" value="1"/>
</dbReference>
<dbReference type="InterPro" id="IPR051455">
    <property type="entry name" value="Bact_solute-bind_prot3"/>
</dbReference>
<protein>
    <submittedName>
        <fullName evidence="7">Glutamate ABC transporter substrate-binding protein</fullName>
    </submittedName>
</protein>
<dbReference type="PANTHER" id="PTHR30085">
    <property type="entry name" value="AMINO ACID ABC TRANSPORTER PERMEASE"/>
    <property type="match status" value="1"/>
</dbReference>
<evidence type="ECO:0000256" key="3">
    <source>
        <dbReference type="ARBA" id="ARBA00022729"/>
    </source>
</evidence>
<feature type="domain" description="Solute-binding protein family 3/N-terminal" evidence="6">
    <location>
        <begin position="163"/>
        <end position="386"/>
    </location>
</feature>
<evidence type="ECO:0000313" key="7">
    <source>
        <dbReference type="EMBL" id="TGB07108.1"/>
    </source>
</evidence>
<dbReference type="InterPro" id="IPR018313">
    <property type="entry name" value="SBP_3_CS"/>
</dbReference>
<dbReference type="GO" id="GO:0005576">
    <property type="term" value="C:extracellular region"/>
    <property type="evidence" value="ECO:0007669"/>
    <property type="project" value="TreeGrafter"/>
</dbReference>
<dbReference type="GO" id="GO:0006865">
    <property type="term" value="P:amino acid transport"/>
    <property type="evidence" value="ECO:0007669"/>
    <property type="project" value="TreeGrafter"/>
</dbReference>
<keyword evidence="8" id="KW-1185">Reference proteome</keyword>
<evidence type="ECO:0000256" key="5">
    <source>
        <dbReference type="SAM" id="MobiDB-lite"/>
    </source>
</evidence>
<proteinExistence type="inferred from homology"/>
<dbReference type="PANTHER" id="PTHR30085:SF6">
    <property type="entry name" value="ABC TRANSPORTER GLUTAMINE-BINDING PROTEIN GLNH"/>
    <property type="match status" value="1"/>
</dbReference>
<reference evidence="7 8" key="1">
    <citation type="submission" date="2019-03" db="EMBL/GenBank/DDBJ databases">
        <authorList>
            <person name="Gonzalez-Pimentel J.L."/>
        </authorList>
    </citation>
    <scope>NUCLEOTIDE SEQUENCE [LARGE SCALE GENOMIC DNA]</scope>
    <source>
        <strain evidence="7 8">JCM 31289</strain>
    </source>
</reference>
<comment type="similarity">
    <text evidence="1 4">Belongs to the bacterial solute-binding protein 3 family.</text>
</comment>
<comment type="caution">
    <text evidence="7">The sequence shown here is derived from an EMBL/GenBank/DDBJ whole genome shotgun (WGS) entry which is preliminary data.</text>
</comment>
<evidence type="ECO:0000259" key="6">
    <source>
        <dbReference type="SMART" id="SM00062"/>
    </source>
</evidence>
<dbReference type="CDD" id="cd13690">
    <property type="entry name" value="PBP2_GluB"/>
    <property type="match status" value="1"/>
</dbReference>
<dbReference type="GO" id="GO:0030288">
    <property type="term" value="C:outer membrane-bounded periplasmic space"/>
    <property type="evidence" value="ECO:0007669"/>
    <property type="project" value="TreeGrafter"/>
</dbReference>
<dbReference type="OrthoDB" id="9807888at2"/>
<evidence type="ECO:0000256" key="2">
    <source>
        <dbReference type="ARBA" id="ARBA00022448"/>
    </source>
</evidence>
<dbReference type="AlphaFoldDB" id="A0A4Z0H7R8"/>